<dbReference type="EMBL" id="CAEZVC010000040">
    <property type="protein sequence ID" value="CAB4621463.1"/>
    <property type="molecule type" value="Genomic_DNA"/>
</dbReference>
<reference evidence="5" key="1">
    <citation type="submission" date="2020-05" db="EMBL/GenBank/DDBJ databases">
        <authorList>
            <person name="Chiriac C."/>
            <person name="Salcher M."/>
            <person name="Ghai R."/>
            <person name="Kavagutti S V."/>
        </authorList>
    </citation>
    <scope>NUCLEOTIDE SEQUENCE</scope>
</reference>
<protein>
    <submittedName>
        <fullName evidence="5">Unannotated protein</fullName>
    </submittedName>
</protein>
<feature type="transmembrane region" description="Helical" evidence="1">
    <location>
        <begin position="44"/>
        <end position="61"/>
    </location>
</feature>
<evidence type="ECO:0000313" key="3">
    <source>
        <dbReference type="EMBL" id="CAB4371396.1"/>
    </source>
</evidence>
<name>A0A6J6IAK4_9ZZZZ</name>
<keyword evidence="1" id="KW-1133">Transmembrane helix</keyword>
<keyword evidence="1" id="KW-0812">Transmembrane</keyword>
<dbReference type="EMBL" id="CAEZTY010000011">
    <property type="protein sequence ID" value="CAB4579560.1"/>
    <property type="molecule type" value="Genomic_DNA"/>
</dbReference>
<dbReference type="InterPro" id="IPR021401">
    <property type="entry name" value="DUF3040"/>
</dbReference>
<dbReference type="EMBL" id="CAFBOK010000252">
    <property type="protein sequence ID" value="CAB4997697.1"/>
    <property type="molecule type" value="Genomic_DNA"/>
</dbReference>
<evidence type="ECO:0000313" key="4">
    <source>
        <dbReference type="EMBL" id="CAB4579560.1"/>
    </source>
</evidence>
<dbReference type="EMBL" id="CAFBRD010000011">
    <property type="protein sequence ID" value="CAB5074711.1"/>
    <property type="molecule type" value="Genomic_DNA"/>
</dbReference>
<dbReference type="EMBL" id="CAESAL010000012">
    <property type="protein sequence ID" value="CAB4335401.1"/>
    <property type="molecule type" value="Genomic_DNA"/>
</dbReference>
<evidence type="ECO:0000313" key="7">
    <source>
        <dbReference type="EMBL" id="CAB4809759.1"/>
    </source>
</evidence>
<dbReference type="Pfam" id="PF11239">
    <property type="entry name" value="DUF3040"/>
    <property type="match status" value="1"/>
</dbReference>
<evidence type="ECO:0000313" key="5">
    <source>
        <dbReference type="EMBL" id="CAB4621463.1"/>
    </source>
</evidence>
<organism evidence="5">
    <name type="scientific">freshwater metagenome</name>
    <dbReference type="NCBI Taxonomy" id="449393"/>
    <lineage>
        <taxon>unclassified sequences</taxon>
        <taxon>metagenomes</taxon>
        <taxon>ecological metagenomes</taxon>
    </lineage>
</organism>
<evidence type="ECO:0000313" key="9">
    <source>
        <dbReference type="EMBL" id="CAB4997697.1"/>
    </source>
</evidence>
<sequence>MPLSEDEQRILSEIEQQLYQTDPGLARDIADTTVYTAASRGMKWSALGFFVGLVVLVLTLGIGEIPVIAFGGFLIMLVSALAFERNGRRLGKAGMQQMTQSVKATGFRDALGNTRSRLKDRLQREDED</sequence>
<proteinExistence type="predicted"/>
<dbReference type="AlphaFoldDB" id="A0A6J6IAK4"/>
<evidence type="ECO:0000313" key="8">
    <source>
        <dbReference type="EMBL" id="CAB4949423.1"/>
    </source>
</evidence>
<dbReference type="EMBL" id="CAFAAM010000144">
    <property type="protein sequence ID" value="CAB4809759.1"/>
    <property type="molecule type" value="Genomic_DNA"/>
</dbReference>
<dbReference type="EMBL" id="CAEUNJ010000028">
    <property type="protein sequence ID" value="CAB4371396.1"/>
    <property type="molecule type" value="Genomic_DNA"/>
</dbReference>
<accession>A0A6J6IAK4</accession>
<gene>
    <name evidence="4" type="ORF">UFOPK1762_00485</name>
    <name evidence="5" type="ORF">UFOPK1906_00805</name>
    <name evidence="6" type="ORF">UFOPK2624_00665</name>
    <name evidence="7" type="ORF">UFOPK3010_01075</name>
    <name evidence="2" type="ORF">UFOPK3331_00539</name>
    <name evidence="8" type="ORF">UFOPK3785_00733</name>
    <name evidence="9" type="ORF">UFOPK3927_01690</name>
    <name evidence="3" type="ORF">UFOPK4201_00796</name>
    <name evidence="10" type="ORF">UFOPK4371_00359</name>
</gene>
<evidence type="ECO:0000313" key="2">
    <source>
        <dbReference type="EMBL" id="CAB4335401.1"/>
    </source>
</evidence>
<evidence type="ECO:0000313" key="10">
    <source>
        <dbReference type="EMBL" id="CAB5074711.1"/>
    </source>
</evidence>
<feature type="transmembrane region" description="Helical" evidence="1">
    <location>
        <begin position="67"/>
        <end position="83"/>
    </location>
</feature>
<evidence type="ECO:0000313" key="6">
    <source>
        <dbReference type="EMBL" id="CAB4703167.1"/>
    </source>
</evidence>
<dbReference type="EMBL" id="CAEZXY010000019">
    <property type="protein sequence ID" value="CAB4703167.1"/>
    <property type="molecule type" value="Genomic_DNA"/>
</dbReference>
<dbReference type="EMBL" id="CAFBNJ010000029">
    <property type="protein sequence ID" value="CAB4949423.1"/>
    <property type="molecule type" value="Genomic_DNA"/>
</dbReference>
<keyword evidence="1" id="KW-0472">Membrane</keyword>
<evidence type="ECO:0000256" key="1">
    <source>
        <dbReference type="SAM" id="Phobius"/>
    </source>
</evidence>